<evidence type="ECO:0000313" key="1">
    <source>
        <dbReference type="EMBL" id="PBK79816.1"/>
    </source>
</evidence>
<evidence type="ECO:0000313" key="2">
    <source>
        <dbReference type="Proteomes" id="UP000217790"/>
    </source>
</evidence>
<dbReference type="Proteomes" id="UP000217790">
    <property type="component" value="Unassembled WGS sequence"/>
</dbReference>
<keyword evidence="2" id="KW-1185">Reference proteome</keyword>
<accession>A0A2H3CWY3</accession>
<name>A0A2H3CWY3_ARMGA</name>
<reference evidence="2" key="1">
    <citation type="journal article" date="2017" name="Nat. Ecol. Evol.">
        <title>Genome expansion and lineage-specific genetic innovations in the forest pathogenic fungi Armillaria.</title>
        <authorList>
            <person name="Sipos G."/>
            <person name="Prasanna A.N."/>
            <person name="Walter M.C."/>
            <person name="O'Connor E."/>
            <person name="Balint B."/>
            <person name="Krizsan K."/>
            <person name="Kiss B."/>
            <person name="Hess J."/>
            <person name="Varga T."/>
            <person name="Slot J."/>
            <person name="Riley R."/>
            <person name="Boka B."/>
            <person name="Rigling D."/>
            <person name="Barry K."/>
            <person name="Lee J."/>
            <person name="Mihaltcheva S."/>
            <person name="LaButti K."/>
            <person name="Lipzen A."/>
            <person name="Waldron R."/>
            <person name="Moloney N.M."/>
            <person name="Sperisen C."/>
            <person name="Kredics L."/>
            <person name="Vagvoelgyi C."/>
            <person name="Patrignani A."/>
            <person name="Fitzpatrick D."/>
            <person name="Nagy I."/>
            <person name="Doyle S."/>
            <person name="Anderson J.B."/>
            <person name="Grigoriev I.V."/>
            <person name="Gueldener U."/>
            <person name="Muensterkoetter M."/>
            <person name="Nagy L.G."/>
        </authorList>
    </citation>
    <scope>NUCLEOTIDE SEQUENCE [LARGE SCALE GENOMIC DNA]</scope>
    <source>
        <strain evidence="2">Ar21-2</strain>
    </source>
</reference>
<proteinExistence type="predicted"/>
<dbReference type="InParanoid" id="A0A2H3CWY3"/>
<organism evidence="1 2">
    <name type="scientific">Armillaria gallica</name>
    <name type="common">Bulbous honey fungus</name>
    <name type="synonym">Armillaria bulbosa</name>
    <dbReference type="NCBI Taxonomy" id="47427"/>
    <lineage>
        <taxon>Eukaryota</taxon>
        <taxon>Fungi</taxon>
        <taxon>Dikarya</taxon>
        <taxon>Basidiomycota</taxon>
        <taxon>Agaricomycotina</taxon>
        <taxon>Agaricomycetes</taxon>
        <taxon>Agaricomycetidae</taxon>
        <taxon>Agaricales</taxon>
        <taxon>Marasmiineae</taxon>
        <taxon>Physalacriaceae</taxon>
        <taxon>Armillaria</taxon>
    </lineage>
</organism>
<dbReference type="AlphaFoldDB" id="A0A2H3CWY3"/>
<gene>
    <name evidence="1" type="ORF">ARMGADRAFT_102929</name>
</gene>
<dbReference type="EMBL" id="KZ293759">
    <property type="protein sequence ID" value="PBK79816.1"/>
    <property type="molecule type" value="Genomic_DNA"/>
</dbReference>
<sequence>MRLFSLPIPIPFSYHSLFKPTYLHNDIELWRSSHGEGLLPPKPLPRWLPGGKSEYNFAKVWFLSKPMFSPRTFFIQMPFPPKMTEEFSTIDECEDQVELFGLEAELNRHGEWAVHLSKHESFGKSMRYLISVNNVCLLCGLEGIDTRRIPLSCR</sequence>
<protein>
    <submittedName>
        <fullName evidence="1">Uncharacterized protein</fullName>
    </submittedName>
</protein>